<dbReference type="HOGENOM" id="CLU_2943136_0_0_1"/>
<name>A0A0C3E9M0_9AGAM</name>
<protein>
    <submittedName>
        <fullName evidence="2">Uncharacterized protein</fullName>
    </submittedName>
</protein>
<accession>A0A0C3E9M0</accession>
<dbReference type="EMBL" id="KN822006">
    <property type="protein sequence ID" value="KIM69450.1"/>
    <property type="molecule type" value="Genomic_DNA"/>
</dbReference>
<dbReference type="Proteomes" id="UP000053989">
    <property type="component" value="Unassembled WGS sequence"/>
</dbReference>
<sequence>MFDDRIDSDNEKTNGNVERAPTKTPGMLHQEGYTLRTVEGLGIEYRACSGVVAYILTMYL</sequence>
<evidence type="ECO:0000256" key="1">
    <source>
        <dbReference type="SAM" id="MobiDB-lite"/>
    </source>
</evidence>
<proteinExistence type="predicted"/>
<keyword evidence="3" id="KW-1185">Reference proteome</keyword>
<gene>
    <name evidence="2" type="ORF">SCLCIDRAFT_1207857</name>
</gene>
<evidence type="ECO:0000313" key="2">
    <source>
        <dbReference type="EMBL" id="KIM69450.1"/>
    </source>
</evidence>
<evidence type="ECO:0000313" key="3">
    <source>
        <dbReference type="Proteomes" id="UP000053989"/>
    </source>
</evidence>
<dbReference type="AlphaFoldDB" id="A0A0C3E9M0"/>
<organism evidence="2 3">
    <name type="scientific">Scleroderma citrinum Foug A</name>
    <dbReference type="NCBI Taxonomy" id="1036808"/>
    <lineage>
        <taxon>Eukaryota</taxon>
        <taxon>Fungi</taxon>
        <taxon>Dikarya</taxon>
        <taxon>Basidiomycota</taxon>
        <taxon>Agaricomycotina</taxon>
        <taxon>Agaricomycetes</taxon>
        <taxon>Agaricomycetidae</taxon>
        <taxon>Boletales</taxon>
        <taxon>Sclerodermatineae</taxon>
        <taxon>Sclerodermataceae</taxon>
        <taxon>Scleroderma</taxon>
    </lineage>
</organism>
<reference evidence="2 3" key="1">
    <citation type="submission" date="2014-04" db="EMBL/GenBank/DDBJ databases">
        <authorList>
            <consortium name="DOE Joint Genome Institute"/>
            <person name="Kuo A."/>
            <person name="Kohler A."/>
            <person name="Nagy L.G."/>
            <person name="Floudas D."/>
            <person name="Copeland A."/>
            <person name="Barry K.W."/>
            <person name="Cichocki N."/>
            <person name="Veneault-Fourrey C."/>
            <person name="LaButti K."/>
            <person name="Lindquist E.A."/>
            <person name="Lipzen A."/>
            <person name="Lundell T."/>
            <person name="Morin E."/>
            <person name="Murat C."/>
            <person name="Sun H."/>
            <person name="Tunlid A."/>
            <person name="Henrissat B."/>
            <person name="Grigoriev I.V."/>
            <person name="Hibbett D.S."/>
            <person name="Martin F."/>
            <person name="Nordberg H.P."/>
            <person name="Cantor M.N."/>
            <person name="Hua S.X."/>
        </authorList>
    </citation>
    <scope>NUCLEOTIDE SEQUENCE [LARGE SCALE GENOMIC DNA]</scope>
    <source>
        <strain evidence="2 3">Foug A</strain>
    </source>
</reference>
<dbReference type="InParanoid" id="A0A0C3E9M0"/>
<reference evidence="3" key="2">
    <citation type="submission" date="2015-01" db="EMBL/GenBank/DDBJ databases">
        <title>Evolutionary Origins and Diversification of the Mycorrhizal Mutualists.</title>
        <authorList>
            <consortium name="DOE Joint Genome Institute"/>
            <consortium name="Mycorrhizal Genomics Consortium"/>
            <person name="Kohler A."/>
            <person name="Kuo A."/>
            <person name="Nagy L.G."/>
            <person name="Floudas D."/>
            <person name="Copeland A."/>
            <person name="Barry K.W."/>
            <person name="Cichocki N."/>
            <person name="Veneault-Fourrey C."/>
            <person name="LaButti K."/>
            <person name="Lindquist E.A."/>
            <person name="Lipzen A."/>
            <person name="Lundell T."/>
            <person name="Morin E."/>
            <person name="Murat C."/>
            <person name="Riley R."/>
            <person name="Ohm R."/>
            <person name="Sun H."/>
            <person name="Tunlid A."/>
            <person name="Henrissat B."/>
            <person name="Grigoriev I.V."/>
            <person name="Hibbett D.S."/>
            <person name="Martin F."/>
        </authorList>
    </citation>
    <scope>NUCLEOTIDE SEQUENCE [LARGE SCALE GENOMIC DNA]</scope>
    <source>
        <strain evidence="3">Foug A</strain>
    </source>
</reference>
<feature type="compositionally biased region" description="Basic and acidic residues" evidence="1">
    <location>
        <begin position="1"/>
        <end position="12"/>
    </location>
</feature>
<feature type="region of interest" description="Disordered" evidence="1">
    <location>
        <begin position="1"/>
        <end position="28"/>
    </location>
</feature>